<comment type="caution">
    <text evidence="1">The sequence shown here is derived from an EMBL/GenBank/DDBJ whole genome shotgun (WGS) entry which is preliminary data.</text>
</comment>
<reference evidence="2" key="1">
    <citation type="journal article" date="2019" name="Int. J. Syst. Evol. Microbiol.">
        <title>The Global Catalogue of Microorganisms (GCM) 10K type strain sequencing project: providing services to taxonomists for standard genome sequencing and annotation.</title>
        <authorList>
            <consortium name="The Broad Institute Genomics Platform"/>
            <consortium name="The Broad Institute Genome Sequencing Center for Infectious Disease"/>
            <person name="Wu L."/>
            <person name="Ma J."/>
        </authorList>
    </citation>
    <scope>NUCLEOTIDE SEQUENCE [LARGE SCALE GENOMIC DNA]</scope>
    <source>
        <strain evidence="2">JCM 4957</strain>
    </source>
</reference>
<proteinExistence type="predicted"/>
<evidence type="ECO:0000313" key="2">
    <source>
        <dbReference type="Proteomes" id="UP000653308"/>
    </source>
</evidence>
<organism evidence="1 2">
    <name type="scientific">Streptomyces djakartensis</name>
    <dbReference type="NCBI Taxonomy" id="68193"/>
    <lineage>
        <taxon>Bacteria</taxon>
        <taxon>Bacillati</taxon>
        <taxon>Actinomycetota</taxon>
        <taxon>Actinomycetes</taxon>
        <taxon>Kitasatosporales</taxon>
        <taxon>Streptomycetaceae</taxon>
        <taxon>Streptomyces</taxon>
    </lineage>
</organism>
<name>A0ABQ3AGH3_9ACTN</name>
<evidence type="ECO:0000313" key="1">
    <source>
        <dbReference type="EMBL" id="GGY46542.1"/>
    </source>
</evidence>
<dbReference type="EMBL" id="BMWE01000025">
    <property type="protein sequence ID" value="GGY46542.1"/>
    <property type="molecule type" value="Genomic_DNA"/>
</dbReference>
<gene>
    <name evidence="1" type="ORF">GCM10010384_61240</name>
</gene>
<accession>A0ABQ3AGH3</accession>
<protein>
    <submittedName>
        <fullName evidence="1">Uncharacterized protein</fullName>
    </submittedName>
</protein>
<dbReference type="Proteomes" id="UP000653308">
    <property type="component" value="Unassembled WGS sequence"/>
</dbReference>
<keyword evidence="2" id="KW-1185">Reference proteome</keyword>
<sequence length="46" mass="4861">MRPATGGGIRTEGARVHLALEGTRGSAIPHLVDITDITLLTHQLTL</sequence>